<feature type="transmembrane region" description="Helical" evidence="1">
    <location>
        <begin position="129"/>
        <end position="152"/>
    </location>
</feature>
<organism evidence="2 3">
    <name type="scientific">Ganoderma sinense ZZ0214-1</name>
    <dbReference type="NCBI Taxonomy" id="1077348"/>
    <lineage>
        <taxon>Eukaryota</taxon>
        <taxon>Fungi</taxon>
        <taxon>Dikarya</taxon>
        <taxon>Basidiomycota</taxon>
        <taxon>Agaricomycotina</taxon>
        <taxon>Agaricomycetes</taxon>
        <taxon>Polyporales</taxon>
        <taxon>Polyporaceae</taxon>
        <taxon>Ganoderma</taxon>
    </lineage>
</organism>
<dbReference type="Proteomes" id="UP000230002">
    <property type="component" value="Unassembled WGS sequence"/>
</dbReference>
<feature type="transmembrane region" description="Helical" evidence="1">
    <location>
        <begin position="66"/>
        <end position="91"/>
    </location>
</feature>
<feature type="transmembrane region" description="Helical" evidence="1">
    <location>
        <begin position="164"/>
        <end position="185"/>
    </location>
</feature>
<keyword evidence="1" id="KW-0472">Membrane</keyword>
<accession>A0A2G8SIY0</accession>
<reference evidence="2 3" key="1">
    <citation type="journal article" date="2015" name="Sci. Rep.">
        <title>Chromosome-level genome map provides insights into diverse defense mechanisms in the medicinal fungus Ganoderma sinense.</title>
        <authorList>
            <person name="Zhu Y."/>
            <person name="Xu J."/>
            <person name="Sun C."/>
            <person name="Zhou S."/>
            <person name="Xu H."/>
            <person name="Nelson D.R."/>
            <person name="Qian J."/>
            <person name="Song J."/>
            <person name="Luo H."/>
            <person name="Xiang L."/>
            <person name="Li Y."/>
            <person name="Xu Z."/>
            <person name="Ji A."/>
            <person name="Wang L."/>
            <person name="Lu S."/>
            <person name="Hayward A."/>
            <person name="Sun W."/>
            <person name="Li X."/>
            <person name="Schwartz D.C."/>
            <person name="Wang Y."/>
            <person name="Chen S."/>
        </authorList>
    </citation>
    <scope>NUCLEOTIDE SEQUENCE [LARGE SCALE GENOMIC DNA]</scope>
    <source>
        <strain evidence="2 3">ZZ0214-1</strain>
    </source>
</reference>
<gene>
    <name evidence="2" type="ORF">GSI_04349</name>
</gene>
<protein>
    <submittedName>
        <fullName evidence="2">Uncharacterized protein</fullName>
    </submittedName>
</protein>
<evidence type="ECO:0000256" key="1">
    <source>
        <dbReference type="SAM" id="Phobius"/>
    </source>
</evidence>
<dbReference type="AlphaFoldDB" id="A0A2G8SIY0"/>
<feature type="transmembrane region" description="Helical" evidence="1">
    <location>
        <begin position="205"/>
        <end position="226"/>
    </location>
</feature>
<name>A0A2G8SIY0_9APHY</name>
<proteinExistence type="predicted"/>
<feature type="transmembrane region" description="Helical" evidence="1">
    <location>
        <begin position="28"/>
        <end position="54"/>
    </location>
</feature>
<feature type="transmembrane region" description="Helical" evidence="1">
    <location>
        <begin position="259"/>
        <end position="279"/>
    </location>
</feature>
<keyword evidence="1" id="KW-0812">Transmembrane</keyword>
<sequence>MSLTGSPVPSPTFNPQAYQEYAHQFQEAVVTVGLLGGLYGVLTVLALMSAYVLLTQHTRKIRRTTIVLCLTILALFTSTTIYTITSIIFYLSTLLNAVISSGGSLWSYSSPVDFSAVPPTLLQHSLATARLQACAGPATLTINVILGDAIVCWRACVVWHKNSLVKAVCGVFLLATFVVGVVDTTQSCRPPRSDAGNFTPERPSVGIAACVLSLSTNLLVTLLVAYKAWESRRRVRKILVVGPGSLHVQKIFSLFIESGVIYSAMWVLIVAFQISEFVYAKGGSALTPDESRFLGILNVVVHGILIPAIAIYPTVVIILVALGKAQVERKVMQQLESPTPPPLTRLVVNIETVTTTHYDDSSEVLVIGGHGDSGREVGVASGRTSEEQKAEPVV</sequence>
<dbReference type="EMBL" id="AYKW01000007">
    <property type="protein sequence ID" value="PIL33724.1"/>
    <property type="molecule type" value="Genomic_DNA"/>
</dbReference>
<keyword evidence="3" id="KW-1185">Reference proteome</keyword>
<evidence type="ECO:0000313" key="2">
    <source>
        <dbReference type="EMBL" id="PIL33724.1"/>
    </source>
</evidence>
<comment type="caution">
    <text evidence="2">The sequence shown here is derived from an EMBL/GenBank/DDBJ whole genome shotgun (WGS) entry which is preliminary data.</text>
</comment>
<keyword evidence="1" id="KW-1133">Transmembrane helix</keyword>
<evidence type="ECO:0000313" key="3">
    <source>
        <dbReference type="Proteomes" id="UP000230002"/>
    </source>
</evidence>
<dbReference type="OrthoDB" id="3214103at2759"/>
<feature type="transmembrane region" description="Helical" evidence="1">
    <location>
        <begin position="299"/>
        <end position="322"/>
    </location>
</feature>